<dbReference type="AlphaFoldDB" id="A0A560KW11"/>
<gene>
    <name evidence="1" type="ORF">FBZ93_12270</name>
</gene>
<keyword evidence="2" id="KW-1185">Reference proteome</keyword>
<comment type="caution">
    <text evidence="1">The sequence shown here is derived from an EMBL/GenBank/DDBJ whole genome shotgun (WGS) entry which is preliminary data.</text>
</comment>
<dbReference type="Proteomes" id="UP000321304">
    <property type="component" value="Unassembled WGS sequence"/>
</dbReference>
<sequence>MARTFSQWLGDYSDAMGLDDVGRFTRDRTLVAHDIICTFVHPCGDLHDIAAVLLDAGMISTVAKHDLVELALSRNLENFLLGAPLFFVNPSSQHLVLGQKFEFTQIDPPAFAPLLDALALQAKAWRDGGSAAR</sequence>
<evidence type="ECO:0000313" key="1">
    <source>
        <dbReference type="EMBL" id="TWB87289.1"/>
    </source>
</evidence>
<dbReference type="GO" id="GO:0030254">
    <property type="term" value="P:protein secretion by the type III secretion system"/>
    <property type="evidence" value="ECO:0007669"/>
    <property type="project" value="InterPro"/>
</dbReference>
<dbReference type="EMBL" id="VITY01000022">
    <property type="protein sequence ID" value="TWB87289.1"/>
    <property type="molecule type" value="Genomic_DNA"/>
</dbReference>
<name>A0A560KW11_9BRAD</name>
<organism evidence="1 2">
    <name type="scientific">Bradyrhizobium macuxiense</name>
    <dbReference type="NCBI Taxonomy" id="1755647"/>
    <lineage>
        <taxon>Bacteria</taxon>
        <taxon>Pseudomonadati</taxon>
        <taxon>Pseudomonadota</taxon>
        <taxon>Alphaproteobacteria</taxon>
        <taxon>Hyphomicrobiales</taxon>
        <taxon>Nitrobacteraceae</taxon>
        <taxon>Bradyrhizobium</taxon>
    </lineage>
</organism>
<dbReference type="Gene3D" id="3.30.1460.10">
    <property type="match status" value="1"/>
</dbReference>
<dbReference type="RefSeq" id="WP_146992745.1">
    <property type="nucleotide sequence ID" value="NZ_VITY01000022.1"/>
</dbReference>
<evidence type="ECO:0000313" key="2">
    <source>
        <dbReference type="Proteomes" id="UP000321304"/>
    </source>
</evidence>
<dbReference type="OrthoDB" id="9896390at2"/>
<dbReference type="CDD" id="cd17020">
    <property type="entry name" value="T3SC_IA_ShcM-like"/>
    <property type="match status" value="1"/>
</dbReference>
<reference evidence="1 2" key="1">
    <citation type="submission" date="2019-06" db="EMBL/GenBank/DDBJ databases">
        <title>Genomic Encyclopedia of Type Strains, Phase IV (KMG-V): Genome sequencing to study the core and pangenomes of soil and plant-associated prokaryotes.</title>
        <authorList>
            <person name="Whitman W."/>
        </authorList>
    </citation>
    <scope>NUCLEOTIDE SEQUENCE [LARGE SCALE GENOMIC DNA]</scope>
    <source>
        <strain evidence="1 2">BR 10355</strain>
    </source>
</reference>
<proteinExistence type="predicted"/>
<protein>
    <submittedName>
        <fullName evidence="1">Tir chaperone family protein CesT</fullName>
    </submittedName>
</protein>
<accession>A0A560KW11</accession>